<dbReference type="InterPro" id="IPR006061">
    <property type="entry name" value="SBP_1_CS"/>
</dbReference>
<evidence type="ECO:0000256" key="3">
    <source>
        <dbReference type="ARBA" id="ARBA00022729"/>
    </source>
</evidence>
<dbReference type="EMBL" id="BMOY01000039">
    <property type="protein sequence ID" value="GGJ11699.1"/>
    <property type="molecule type" value="Genomic_DNA"/>
</dbReference>
<dbReference type="RefSeq" id="WP_188882997.1">
    <property type="nucleotide sequence ID" value="NZ_BMOY01000039.1"/>
</dbReference>
<accession>A0A917NMP7</accession>
<proteinExistence type="inferred from homology"/>
<keyword evidence="2" id="KW-0813">Transport</keyword>
<dbReference type="Proteomes" id="UP000637695">
    <property type="component" value="Unassembled WGS sequence"/>
</dbReference>
<dbReference type="PANTHER" id="PTHR43649">
    <property type="entry name" value="ARABINOSE-BINDING PROTEIN-RELATED"/>
    <property type="match status" value="1"/>
</dbReference>
<dbReference type="Gene3D" id="3.40.190.10">
    <property type="entry name" value="Periplasmic binding protein-like II"/>
    <property type="match status" value="1"/>
</dbReference>
<feature type="chain" id="PRO_5039488829" evidence="4">
    <location>
        <begin position="29"/>
        <end position="429"/>
    </location>
</feature>
<protein>
    <submittedName>
        <fullName evidence="5">Sugar ABC transporter substrate-binding protein</fullName>
    </submittedName>
</protein>
<evidence type="ECO:0000313" key="6">
    <source>
        <dbReference type="Proteomes" id="UP000637695"/>
    </source>
</evidence>
<dbReference type="SUPFAM" id="SSF53850">
    <property type="entry name" value="Periplasmic binding protein-like II"/>
    <property type="match status" value="1"/>
</dbReference>
<gene>
    <name evidence="5" type="ORF">GCM10010885_21240</name>
</gene>
<name>A0A917NMP7_9BACL</name>
<dbReference type="AlphaFoldDB" id="A0A917NMP7"/>
<organism evidence="5 6">
    <name type="scientific">Alicyclobacillus cellulosilyticus</name>
    <dbReference type="NCBI Taxonomy" id="1003997"/>
    <lineage>
        <taxon>Bacteria</taxon>
        <taxon>Bacillati</taxon>
        <taxon>Bacillota</taxon>
        <taxon>Bacilli</taxon>
        <taxon>Bacillales</taxon>
        <taxon>Alicyclobacillaceae</taxon>
        <taxon>Alicyclobacillus</taxon>
    </lineage>
</organism>
<reference evidence="5" key="1">
    <citation type="journal article" date="2014" name="Int. J. Syst. Evol. Microbiol.">
        <title>Complete genome sequence of Corynebacterium casei LMG S-19264T (=DSM 44701T), isolated from a smear-ripened cheese.</title>
        <authorList>
            <consortium name="US DOE Joint Genome Institute (JGI-PGF)"/>
            <person name="Walter F."/>
            <person name="Albersmeier A."/>
            <person name="Kalinowski J."/>
            <person name="Ruckert C."/>
        </authorList>
    </citation>
    <scope>NUCLEOTIDE SEQUENCE</scope>
    <source>
        <strain evidence="5">JCM 18487</strain>
    </source>
</reference>
<evidence type="ECO:0000313" key="5">
    <source>
        <dbReference type="EMBL" id="GGJ11699.1"/>
    </source>
</evidence>
<keyword evidence="3 4" id="KW-0732">Signal</keyword>
<dbReference type="GO" id="GO:0055085">
    <property type="term" value="P:transmembrane transport"/>
    <property type="evidence" value="ECO:0007669"/>
    <property type="project" value="InterPro"/>
</dbReference>
<dbReference type="InterPro" id="IPR050490">
    <property type="entry name" value="Bact_solute-bd_prot1"/>
</dbReference>
<evidence type="ECO:0000256" key="2">
    <source>
        <dbReference type="ARBA" id="ARBA00022448"/>
    </source>
</evidence>
<dbReference type="PANTHER" id="PTHR43649:SF32">
    <property type="entry name" value="SUGAR BINDING SECRETED PROTEIN"/>
    <property type="match status" value="1"/>
</dbReference>
<dbReference type="InterPro" id="IPR006059">
    <property type="entry name" value="SBP"/>
</dbReference>
<dbReference type="PROSITE" id="PS01037">
    <property type="entry name" value="SBP_BACTERIAL_1"/>
    <property type="match status" value="1"/>
</dbReference>
<reference evidence="5" key="2">
    <citation type="submission" date="2020-09" db="EMBL/GenBank/DDBJ databases">
        <authorList>
            <person name="Sun Q."/>
            <person name="Ohkuma M."/>
        </authorList>
    </citation>
    <scope>NUCLEOTIDE SEQUENCE</scope>
    <source>
        <strain evidence="5">JCM 18487</strain>
    </source>
</reference>
<dbReference type="PROSITE" id="PS51257">
    <property type="entry name" value="PROKAR_LIPOPROTEIN"/>
    <property type="match status" value="1"/>
</dbReference>
<evidence type="ECO:0000256" key="1">
    <source>
        <dbReference type="ARBA" id="ARBA00008520"/>
    </source>
</evidence>
<comment type="similarity">
    <text evidence="1">Belongs to the bacterial solute-binding protein 1 family.</text>
</comment>
<evidence type="ECO:0000256" key="4">
    <source>
        <dbReference type="SAM" id="SignalP"/>
    </source>
</evidence>
<dbReference type="Pfam" id="PF13416">
    <property type="entry name" value="SBP_bac_8"/>
    <property type="match status" value="1"/>
</dbReference>
<comment type="caution">
    <text evidence="5">The sequence shown here is derived from an EMBL/GenBank/DDBJ whole genome shotgun (WGS) entry which is preliminary data.</text>
</comment>
<sequence length="429" mass="47360">MQQAQARRRRWRKGAAWAGAIALCAAVAGCGQPANQHERVTLTLWYWNDSLSDDILAQVNKVFPNVNLKAEKIGGDFEAKLLSAMYADDPPDITGINAANFVATMVKDHNQFVNLLDYPEVRAAQKLYLPWKWNLAATPDHKYQVGIPIDTGPTVLYYNAALFKKAGLPSDPKDVSRIINSWPAYIKAAEQMKARIGVPMFDNVNTVYEAALNQGKEYYFKPDMTPIYKTNPVVKHAWDLAVEVHKLGLAANIAQWTTAWSAGAAHDGFASFIGASWMVPQLEQSDPRQGVWRVAAAPGGPSDEGGSFLGITKACKNPELAVKVVLWILNPQHQAQMYPTLGLYPSTPGVYTWPIMNKPMPYFGGENINEYLSKSAEGIDIGFQSPYDSTVDSIINQQLSQVALNGKDPNQAWNDAMHLIDQQLARVLA</sequence>
<keyword evidence="6" id="KW-1185">Reference proteome</keyword>
<feature type="signal peptide" evidence="4">
    <location>
        <begin position="1"/>
        <end position="28"/>
    </location>
</feature>